<keyword evidence="7" id="KW-1185">Reference proteome</keyword>
<sequence>MATKIDATPQPQPPPPPFKLNMTPCEVVHHLASSNAVVIFSLSDCCMSTVAKRFLISLGVGPTIVELDKESDGNAIRSFLNQISGAEQPVPAVFVGGKFVGGVQTLMAKHINGTLVPLLKEVGALWL</sequence>
<keyword evidence="4" id="KW-0676">Redox-active center</keyword>
<proteinExistence type="inferred from homology"/>
<evidence type="ECO:0000256" key="3">
    <source>
        <dbReference type="ARBA" id="ARBA00022490"/>
    </source>
</evidence>
<evidence type="ECO:0000313" key="7">
    <source>
        <dbReference type="Proteomes" id="UP001157006"/>
    </source>
</evidence>
<keyword evidence="3" id="KW-0963">Cytoplasm</keyword>
<reference evidence="6 7" key="1">
    <citation type="submission" date="2023-01" db="EMBL/GenBank/DDBJ databases">
        <authorList>
            <person name="Kreplak J."/>
        </authorList>
    </citation>
    <scope>NUCLEOTIDE SEQUENCE [LARGE SCALE GENOMIC DNA]</scope>
</reference>
<dbReference type="Proteomes" id="UP001157006">
    <property type="component" value="Chromosome 1L"/>
</dbReference>
<feature type="domain" description="Glutaredoxin" evidence="5">
    <location>
        <begin position="37"/>
        <end position="100"/>
    </location>
</feature>
<evidence type="ECO:0000259" key="5">
    <source>
        <dbReference type="Pfam" id="PF00462"/>
    </source>
</evidence>
<accession>A0AAV0YQ92</accession>
<name>A0AAV0YQ92_VICFA</name>
<evidence type="ECO:0000256" key="1">
    <source>
        <dbReference type="ARBA" id="ARBA00004496"/>
    </source>
</evidence>
<dbReference type="InterPro" id="IPR011905">
    <property type="entry name" value="GlrX-like_pln_2"/>
</dbReference>
<protein>
    <recommendedName>
        <fullName evidence="5">Glutaredoxin domain-containing protein</fullName>
    </recommendedName>
</protein>
<organism evidence="6 7">
    <name type="scientific">Vicia faba</name>
    <name type="common">Broad bean</name>
    <name type="synonym">Faba vulgaris</name>
    <dbReference type="NCBI Taxonomy" id="3906"/>
    <lineage>
        <taxon>Eukaryota</taxon>
        <taxon>Viridiplantae</taxon>
        <taxon>Streptophyta</taxon>
        <taxon>Embryophyta</taxon>
        <taxon>Tracheophyta</taxon>
        <taxon>Spermatophyta</taxon>
        <taxon>Magnoliopsida</taxon>
        <taxon>eudicotyledons</taxon>
        <taxon>Gunneridae</taxon>
        <taxon>Pentapetalae</taxon>
        <taxon>rosids</taxon>
        <taxon>fabids</taxon>
        <taxon>Fabales</taxon>
        <taxon>Fabaceae</taxon>
        <taxon>Papilionoideae</taxon>
        <taxon>50 kb inversion clade</taxon>
        <taxon>NPAAA clade</taxon>
        <taxon>Hologalegina</taxon>
        <taxon>IRL clade</taxon>
        <taxon>Fabeae</taxon>
        <taxon>Vicia</taxon>
    </lineage>
</organism>
<dbReference type="PANTHER" id="PTHR10168">
    <property type="entry name" value="GLUTAREDOXIN"/>
    <property type="match status" value="1"/>
</dbReference>
<evidence type="ECO:0000256" key="2">
    <source>
        <dbReference type="ARBA" id="ARBA00007568"/>
    </source>
</evidence>
<dbReference type="NCBIfam" id="TIGR02189">
    <property type="entry name" value="GlrX-like_plant"/>
    <property type="match status" value="1"/>
</dbReference>
<dbReference type="CDD" id="cd03419">
    <property type="entry name" value="GRX_GRXh_1_2_like"/>
    <property type="match status" value="1"/>
</dbReference>
<dbReference type="SUPFAM" id="SSF52833">
    <property type="entry name" value="Thioredoxin-like"/>
    <property type="match status" value="1"/>
</dbReference>
<comment type="subcellular location">
    <subcellularLocation>
        <location evidence="1">Cytoplasm</location>
    </subcellularLocation>
</comment>
<dbReference type="AlphaFoldDB" id="A0AAV0YQ92"/>
<gene>
    <name evidence="6" type="ORF">VFH_I297000</name>
</gene>
<dbReference type="EMBL" id="OX451736">
    <property type="protein sequence ID" value="CAI8587378.1"/>
    <property type="molecule type" value="Genomic_DNA"/>
</dbReference>
<comment type="similarity">
    <text evidence="2">Belongs to the glutaredoxin family. CC-type subfamily.</text>
</comment>
<evidence type="ECO:0000256" key="4">
    <source>
        <dbReference type="ARBA" id="ARBA00023284"/>
    </source>
</evidence>
<dbReference type="InterPro" id="IPR036249">
    <property type="entry name" value="Thioredoxin-like_sf"/>
</dbReference>
<dbReference type="InterPro" id="IPR002109">
    <property type="entry name" value="Glutaredoxin"/>
</dbReference>
<dbReference type="PROSITE" id="PS51354">
    <property type="entry name" value="GLUTAREDOXIN_2"/>
    <property type="match status" value="1"/>
</dbReference>
<dbReference type="Pfam" id="PF00462">
    <property type="entry name" value="Glutaredoxin"/>
    <property type="match status" value="1"/>
</dbReference>
<evidence type="ECO:0000313" key="6">
    <source>
        <dbReference type="EMBL" id="CAI8587378.1"/>
    </source>
</evidence>
<dbReference type="GO" id="GO:0005737">
    <property type="term" value="C:cytoplasm"/>
    <property type="evidence" value="ECO:0007669"/>
    <property type="project" value="UniProtKB-SubCell"/>
</dbReference>
<dbReference type="Gene3D" id="3.40.30.10">
    <property type="entry name" value="Glutaredoxin"/>
    <property type="match status" value="1"/>
</dbReference>